<keyword evidence="1" id="KW-0808">Transferase</keyword>
<name>A0ABN6PIK9_9BURK</name>
<reference evidence="1" key="1">
    <citation type="submission" date="2022-04" db="EMBL/GenBank/DDBJ databases">
        <title>Whole genome sequence of Sphaerotilus sp. FB-5.</title>
        <authorList>
            <person name="Takeda M."/>
            <person name="Narihara S."/>
            <person name="Akimoto M."/>
            <person name="Akimoto R."/>
            <person name="Nishiyashiki S."/>
            <person name="Murakami T."/>
        </authorList>
    </citation>
    <scope>NUCLEOTIDE SEQUENCE</scope>
    <source>
        <strain evidence="1">FB-5</strain>
    </source>
</reference>
<sequence length="232" mass="25502">MPGYLTQFHQIAVAGVADLQMRALLDRQQFADPLGEAAALGISDAAWPLFGLVWPAGKALAAAVADRPVREDEHILEIGCGLALASLVCHRRGAQVTASDCHPLAGAFLSENVRLNDLPPLRYRHGDWAAPQAAELAPVCAQGPRLQGRYDLIMGSDVLYERDEAGVLPRFIERHATERGEVLIVDPNRGNRAAFTRRMRTQGYRLDEVLLTGPALVEGGPLWRARLLRYRR</sequence>
<evidence type="ECO:0000313" key="2">
    <source>
        <dbReference type="Proteomes" id="UP001057498"/>
    </source>
</evidence>
<dbReference type="PANTHER" id="PTHR14614">
    <property type="entry name" value="HEPATOCELLULAR CARCINOMA-ASSOCIATED ANTIGEN"/>
    <property type="match status" value="1"/>
</dbReference>
<proteinExistence type="predicted"/>
<accession>A0ABN6PIK9</accession>
<dbReference type="SUPFAM" id="SSF53335">
    <property type="entry name" value="S-adenosyl-L-methionine-dependent methyltransferases"/>
    <property type="match status" value="1"/>
</dbReference>
<dbReference type="Pfam" id="PF10294">
    <property type="entry name" value="Methyltransf_16"/>
    <property type="match status" value="1"/>
</dbReference>
<keyword evidence="2" id="KW-1185">Reference proteome</keyword>
<dbReference type="EMBL" id="AP025730">
    <property type="protein sequence ID" value="BDI03282.1"/>
    <property type="molecule type" value="Genomic_DNA"/>
</dbReference>
<organism evidence="1 2">
    <name type="scientific">Sphaerotilus microaerophilus</name>
    <dbReference type="NCBI Taxonomy" id="2914710"/>
    <lineage>
        <taxon>Bacteria</taxon>
        <taxon>Pseudomonadati</taxon>
        <taxon>Pseudomonadota</taxon>
        <taxon>Betaproteobacteria</taxon>
        <taxon>Burkholderiales</taxon>
        <taxon>Sphaerotilaceae</taxon>
        <taxon>Sphaerotilus</taxon>
    </lineage>
</organism>
<dbReference type="CDD" id="cd02440">
    <property type="entry name" value="AdoMet_MTases"/>
    <property type="match status" value="1"/>
</dbReference>
<dbReference type="Gene3D" id="3.40.50.150">
    <property type="entry name" value="Vaccinia Virus protein VP39"/>
    <property type="match status" value="1"/>
</dbReference>
<dbReference type="GO" id="GO:0008168">
    <property type="term" value="F:methyltransferase activity"/>
    <property type="evidence" value="ECO:0007669"/>
    <property type="project" value="UniProtKB-KW"/>
</dbReference>
<dbReference type="GO" id="GO:0032259">
    <property type="term" value="P:methylation"/>
    <property type="evidence" value="ECO:0007669"/>
    <property type="project" value="UniProtKB-KW"/>
</dbReference>
<dbReference type="Proteomes" id="UP001057498">
    <property type="component" value="Chromosome"/>
</dbReference>
<dbReference type="InterPro" id="IPR029063">
    <property type="entry name" value="SAM-dependent_MTases_sf"/>
</dbReference>
<evidence type="ECO:0000313" key="1">
    <source>
        <dbReference type="EMBL" id="BDI03282.1"/>
    </source>
</evidence>
<gene>
    <name evidence="1" type="ORF">CATMQ487_02520</name>
</gene>
<keyword evidence="1" id="KW-0489">Methyltransferase</keyword>
<protein>
    <submittedName>
        <fullName evidence="1">Methyltransferase type 12</fullName>
    </submittedName>
</protein>
<dbReference type="RefSeq" id="WP_251971578.1">
    <property type="nucleotide sequence ID" value="NZ_AP025730.1"/>
</dbReference>
<dbReference type="InterPro" id="IPR019410">
    <property type="entry name" value="Methyltransf_16"/>
</dbReference>